<keyword evidence="7" id="KW-0804">Transcription</keyword>
<accession>A0ABD2XFW4</accession>
<dbReference type="InterPro" id="IPR013763">
    <property type="entry name" value="Cyclin-like_dom"/>
</dbReference>
<proteinExistence type="inferred from homology"/>
<organism evidence="11 12">
    <name type="scientific">Trichogramma kaykai</name>
    <dbReference type="NCBI Taxonomy" id="54128"/>
    <lineage>
        <taxon>Eukaryota</taxon>
        <taxon>Metazoa</taxon>
        <taxon>Ecdysozoa</taxon>
        <taxon>Arthropoda</taxon>
        <taxon>Hexapoda</taxon>
        <taxon>Insecta</taxon>
        <taxon>Pterygota</taxon>
        <taxon>Neoptera</taxon>
        <taxon>Endopterygota</taxon>
        <taxon>Hymenoptera</taxon>
        <taxon>Apocrita</taxon>
        <taxon>Proctotrupomorpha</taxon>
        <taxon>Chalcidoidea</taxon>
        <taxon>Trichogrammatidae</taxon>
        <taxon>Trichogramma</taxon>
    </lineage>
</organism>
<evidence type="ECO:0000256" key="6">
    <source>
        <dbReference type="ARBA" id="ARBA00023015"/>
    </source>
</evidence>
<evidence type="ECO:0000256" key="3">
    <source>
        <dbReference type="ARBA" id="ARBA00022723"/>
    </source>
</evidence>
<dbReference type="PANTHER" id="PTHR11618:SF4">
    <property type="entry name" value="TRANSCRIPTION FACTOR IIIB 90 KDA SUBUNIT"/>
    <property type="match status" value="1"/>
</dbReference>
<keyword evidence="5" id="KW-0862">Zinc</keyword>
<dbReference type="InterPro" id="IPR036915">
    <property type="entry name" value="Cyclin-like_sf"/>
</dbReference>
<dbReference type="PROSITE" id="PS51134">
    <property type="entry name" value="ZF_TFIIB"/>
    <property type="match status" value="1"/>
</dbReference>
<dbReference type="SUPFAM" id="SSF47954">
    <property type="entry name" value="Cyclin-like"/>
    <property type="match status" value="1"/>
</dbReference>
<dbReference type="PANTHER" id="PTHR11618">
    <property type="entry name" value="TRANSCRIPTION INITIATION FACTOR IIB-RELATED"/>
    <property type="match status" value="1"/>
</dbReference>
<dbReference type="GO" id="GO:0008270">
    <property type="term" value="F:zinc ion binding"/>
    <property type="evidence" value="ECO:0007669"/>
    <property type="project" value="UniProtKB-KW"/>
</dbReference>
<dbReference type="InterPro" id="IPR013137">
    <property type="entry name" value="Znf_TFIIB"/>
</dbReference>
<name>A0ABD2XFW4_9HYME</name>
<evidence type="ECO:0000256" key="2">
    <source>
        <dbReference type="ARBA" id="ARBA00010857"/>
    </source>
</evidence>
<dbReference type="Pfam" id="PF00382">
    <property type="entry name" value="TFIIB"/>
    <property type="match status" value="1"/>
</dbReference>
<gene>
    <name evidence="11" type="ORF">TKK_003441</name>
</gene>
<protein>
    <recommendedName>
        <fullName evidence="10">TFIIB-type domain-containing protein</fullName>
    </recommendedName>
</protein>
<evidence type="ECO:0000256" key="9">
    <source>
        <dbReference type="PROSITE-ProRule" id="PRU00469"/>
    </source>
</evidence>
<dbReference type="PRINTS" id="PR00685">
    <property type="entry name" value="TIFACTORIIB"/>
</dbReference>
<evidence type="ECO:0000256" key="1">
    <source>
        <dbReference type="ARBA" id="ARBA00004123"/>
    </source>
</evidence>
<evidence type="ECO:0000256" key="7">
    <source>
        <dbReference type="ARBA" id="ARBA00023163"/>
    </source>
</evidence>
<reference evidence="11 12" key="1">
    <citation type="journal article" date="2024" name="bioRxiv">
        <title>A reference genome for Trichogramma kaykai: A tiny desert-dwelling parasitoid wasp with competing sex-ratio distorters.</title>
        <authorList>
            <person name="Culotta J."/>
            <person name="Lindsey A.R."/>
        </authorList>
    </citation>
    <scope>NUCLEOTIDE SEQUENCE [LARGE SCALE GENOMIC DNA]</scope>
    <source>
        <strain evidence="11 12">KSX58</strain>
    </source>
</reference>
<feature type="domain" description="TFIIB-type" evidence="10">
    <location>
        <begin position="2"/>
        <end position="30"/>
    </location>
</feature>
<dbReference type="AlphaFoldDB" id="A0ABD2XFW4"/>
<evidence type="ECO:0000313" key="12">
    <source>
        <dbReference type="Proteomes" id="UP001627154"/>
    </source>
</evidence>
<comment type="similarity">
    <text evidence="2">Belongs to the TFIIB family.</text>
</comment>
<dbReference type="InterPro" id="IPR000812">
    <property type="entry name" value="TFIIB"/>
</dbReference>
<keyword evidence="6" id="KW-0805">Transcription regulation</keyword>
<dbReference type="SMART" id="SM00385">
    <property type="entry name" value="CYCLIN"/>
    <property type="match status" value="1"/>
</dbReference>
<keyword evidence="4 9" id="KW-0863">Zinc-finger</keyword>
<keyword evidence="8" id="KW-0539">Nucleus</keyword>
<dbReference type="GO" id="GO:0005634">
    <property type="term" value="C:nucleus"/>
    <property type="evidence" value="ECO:0007669"/>
    <property type="project" value="UniProtKB-SubCell"/>
</dbReference>
<evidence type="ECO:0000313" key="11">
    <source>
        <dbReference type="EMBL" id="KAL3403754.1"/>
    </source>
</evidence>
<evidence type="ECO:0000259" key="10">
    <source>
        <dbReference type="PROSITE" id="PS51134"/>
    </source>
</evidence>
<dbReference type="Gene3D" id="1.10.472.10">
    <property type="entry name" value="Cyclin-like"/>
    <property type="match status" value="1"/>
</dbReference>
<sequence length="196" mass="21310">MSTLKCPTCGGTDIETGAHTVCTGCGVVLEDQVIVNEMTFDEGPSGHVMASGTFVSSDSTGVASSFNAGLMIGGKESKEVTLQNAKRGITRICQKLHLKPDIIEAAVNYYKLVLKKNLTRGRKQQINHAACIYIALRFDQSELLLIDLSDVVGVCVHELGRTYMKFAKELCQNPPSTGKFCLKLPPSLKNIYKLLL</sequence>
<dbReference type="SUPFAM" id="SSF57783">
    <property type="entry name" value="Zinc beta-ribbon"/>
    <property type="match status" value="1"/>
</dbReference>
<evidence type="ECO:0000256" key="8">
    <source>
        <dbReference type="ARBA" id="ARBA00023242"/>
    </source>
</evidence>
<comment type="subcellular location">
    <subcellularLocation>
        <location evidence="1">Nucleus</location>
    </subcellularLocation>
</comment>
<dbReference type="Gene3D" id="2.20.25.10">
    <property type="match status" value="1"/>
</dbReference>
<evidence type="ECO:0000256" key="5">
    <source>
        <dbReference type="ARBA" id="ARBA00022833"/>
    </source>
</evidence>
<dbReference type="Proteomes" id="UP001627154">
    <property type="component" value="Unassembled WGS sequence"/>
</dbReference>
<keyword evidence="12" id="KW-1185">Reference proteome</keyword>
<dbReference type="FunFam" id="1.10.472.10:FF:000007">
    <property type="entry name" value="Transcription factor IIIB 90 kDa subunit"/>
    <property type="match status" value="1"/>
</dbReference>
<evidence type="ECO:0000256" key="4">
    <source>
        <dbReference type="ARBA" id="ARBA00022771"/>
    </source>
</evidence>
<comment type="caution">
    <text evidence="11">The sequence shown here is derived from an EMBL/GenBank/DDBJ whole genome shotgun (WGS) entry which is preliminary data.</text>
</comment>
<dbReference type="EMBL" id="JBJJXI010000028">
    <property type="protein sequence ID" value="KAL3403754.1"/>
    <property type="molecule type" value="Genomic_DNA"/>
</dbReference>
<dbReference type="InterPro" id="IPR013150">
    <property type="entry name" value="TFIIB_cyclin"/>
</dbReference>
<dbReference type="Pfam" id="PF08271">
    <property type="entry name" value="Zn_Ribbon_TF"/>
    <property type="match status" value="1"/>
</dbReference>
<keyword evidence="3" id="KW-0479">Metal-binding</keyword>